<feature type="domain" description="Histidine kinase" evidence="9">
    <location>
        <begin position="220"/>
        <end position="424"/>
    </location>
</feature>
<dbReference type="OrthoDB" id="1522504at2"/>
<keyword evidence="6 10" id="KW-0418">Kinase</keyword>
<comment type="catalytic activity">
    <reaction evidence="1">
        <text>ATP + protein L-histidine = ADP + protein N-phospho-L-histidine.</text>
        <dbReference type="EC" id="2.7.13.3"/>
    </reaction>
</comment>
<dbReference type="AlphaFoldDB" id="A0A1M5FLS4"/>
<dbReference type="InterPro" id="IPR036890">
    <property type="entry name" value="HATPase_C_sf"/>
</dbReference>
<evidence type="ECO:0000256" key="3">
    <source>
        <dbReference type="ARBA" id="ARBA00022553"/>
    </source>
</evidence>
<keyword evidence="11" id="KW-1185">Reference proteome</keyword>
<accession>A0A1M5FLS4</accession>
<keyword evidence="3" id="KW-0597">Phosphoprotein</keyword>
<evidence type="ECO:0000256" key="7">
    <source>
        <dbReference type="ARBA" id="ARBA00022989"/>
    </source>
</evidence>
<dbReference type="SMART" id="SM00387">
    <property type="entry name" value="HATPase_c"/>
    <property type="match status" value="1"/>
</dbReference>
<dbReference type="EMBL" id="FQUS01000015">
    <property type="protein sequence ID" value="SHF92112.1"/>
    <property type="molecule type" value="Genomic_DNA"/>
</dbReference>
<keyword evidence="5 8" id="KW-0812">Transmembrane</keyword>
<gene>
    <name evidence="10" type="ORF">SAMN05443144_11562</name>
</gene>
<dbReference type="RefSeq" id="WP_073065588.1">
    <property type="nucleotide sequence ID" value="NZ_FQUS01000015.1"/>
</dbReference>
<evidence type="ECO:0000256" key="8">
    <source>
        <dbReference type="SAM" id="Phobius"/>
    </source>
</evidence>
<evidence type="ECO:0000256" key="1">
    <source>
        <dbReference type="ARBA" id="ARBA00000085"/>
    </source>
</evidence>
<dbReference type="PANTHER" id="PTHR45436">
    <property type="entry name" value="SENSOR HISTIDINE KINASE YKOH"/>
    <property type="match status" value="1"/>
</dbReference>
<dbReference type="Gene3D" id="1.10.287.130">
    <property type="match status" value="1"/>
</dbReference>
<evidence type="ECO:0000256" key="2">
    <source>
        <dbReference type="ARBA" id="ARBA00012438"/>
    </source>
</evidence>
<dbReference type="Pfam" id="PF00512">
    <property type="entry name" value="HisKA"/>
    <property type="match status" value="1"/>
</dbReference>
<dbReference type="InterPro" id="IPR003661">
    <property type="entry name" value="HisK_dim/P_dom"/>
</dbReference>
<dbReference type="PANTHER" id="PTHR45436:SF5">
    <property type="entry name" value="SENSOR HISTIDINE KINASE TRCS"/>
    <property type="match status" value="1"/>
</dbReference>
<organism evidence="10 11">
    <name type="scientific">Fodinibius roseus</name>
    <dbReference type="NCBI Taxonomy" id="1194090"/>
    <lineage>
        <taxon>Bacteria</taxon>
        <taxon>Pseudomonadati</taxon>
        <taxon>Balneolota</taxon>
        <taxon>Balneolia</taxon>
        <taxon>Balneolales</taxon>
        <taxon>Balneolaceae</taxon>
        <taxon>Fodinibius</taxon>
    </lineage>
</organism>
<dbReference type="Gene3D" id="3.30.565.10">
    <property type="entry name" value="Histidine kinase-like ATPase, C-terminal domain"/>
    <property type="match status" value="1"/>
</dbReference>
<dbReference type="PROSITE" id="PS50109">
    <property type="entry name" value="HIS_KIN"/>
    <property type="match status" value="1"/>
</dbReference>
<dbReference type="STRING" id="1194090.SAMN05443144_11562"/>
<dbReference type="SUPFAM" id="SSF47384">
    <property type="entry name" value="Homodimeric domain of signal transducing histidine kinase"/>
    <property type="match status" value="1"/>
</dbReference>
<dbReference type="EC" id="2.7.13.3" evidence="2"/>
<sequence>MKLINKFILIYLVVTVIVLGIAGYISFFVIKGELDNELKWRFMDRIDRVTYLLDEGKNFKSKKLKGSGDRNLIIQQLPQKVAPETVIKDTMVWHDRLQQMEPNLKVSAYRTVEDTSYFISTYGALVETDDITEAVVQILLWILGLQVIGAIGVGFIVSGRLFKPFRETLARIKRFNIQDKEPILARETNVEEFNDLNRFVEEMTRKAVKDYKNLKEFAENASHELQTPLSITKGKLELLTETDLTPEQYQYVEASQRSIKKLSRLSESLALLTKIENHEFTNKDEVNVTNLIRESTQAFEEFIKLNGLQVETDLEEDVFLQIHPVLADIMWTNLFQNAIKHNIEDGRIRIRLTKDSLEISNTGKPLDMDTDLLFKRFKKADHGVDSIGLGLSIIEQIVDQNNYAISYDYEDGWHTINVKFHPESV</sequence>
<dbReference type="InterPro" id="IPR003594">
    <property type="entry name" value="HATPase_dom"/>
</dbReference>
<dbReference type="CDD" id="cd00082">
    <property type="entry name" value="HisKA"/>
    <property type="match status" value="1"/>
</dbReference>
<feature type="transmembrane region" description="Helical" evidence="8">
    <location>
        <begin position="138"/>
        <end position="162"/>
    </location>
</feature>
<evidence type="ECO:0000313" key="11">
    <source>
        <dbReference type="Proteomes" id="UP000184041"/>
    </source>
</evidence>
<dbReference type="GO" id="GO:0005886">
    <property type="term" value="C:plasma membrane"/>
    <property type="evidence" value="ECO:0007669"/>
    <property type="project" value="TreeGrafter"/>
</dbReference>
<dbReference type="InterPro" id="IPR005467">
    <property type="entry name" value="His_kinase_dom"/>
</dbReference>
<name>A0A1M5FLS4_9BACT</name>
<evidence type="ECO:0000313" key="10">
    <source>
        <dbReference type="EMBL" id="SHF92112.1"/>
    </source>
</evidence>
<dbReference type="SUPFAM" id="SSF55874">
    <property type="entry name" value="ATPase domain of HSP90 chaperone/DNA topoisomerase II/histidine kinase"/>
    <property type="match status" value="1"/>
</dbReference>
<keyword evidence="8" id="KW-0472">Membrane</keyword>
<dbReference type="GO" id="GO:0000155">
    <property type="term" value="F:phosphorelay sensor kinase activity"/>
    <property type="evidence" value="ECO:0007669"/>
    <property type="project" value="InterPro"/>
</dbReference>
<evidence type="ECO:0000259" key="9">
    <source>
        <dbReference type="PROSITE" id="PS50109"/>
    </source>
</evidence>
<dbReference type="InterPro" id="IPR050428">
    <property type="entry name" value="TCS_sensor_his_kinase"/>
</dbReference>
<proteinExistence type="predicted"/>
<dbReference type="Proteomes" id="UP000184041">
    <property type="component" value="Unassembled WGS sequence"/>
</dbReference>
<evidence type="ECO:0000256" key="4">
    <source>
        <dbReference type="ARBA" id="ARBA00022679"/>
    </source>
</evidence>
<dbReference type="Pfam" id="PF02518">
    <property type="entry name" value="HATPase_c"/>
    <property type="match status" value="1"/>
</dbReference>
<protein>
    <recommendedName>
        <fullName evidence="2">histidine kinase</fullName>
        <ecNumber evidence="2">2.7.13.3</ecNumber>
    </recommendedName>
</protein>
<keyword evidence="7 8" id="KW-1133">Transmembrane helix</keyword>
<evidence type="ECO:0000256" key="5">
    <source>
        <dbReference type="ARBA" id="ARBA00022692"/>
    </source>
</evidence>
<dbReference type="SMART" id="SM00388">
    <property type="entry name" value="HisKA"/>
    <property type="match status" value="1"/>
</dbReference>
<dbReference type="InterPro" id="IPR036097">
    <property type="entry name" value="HisK_dim/P_sf"/>
</dbReference>
<reference evidence="10 11" key="1">
    <citation type="submission" date="2016-11" db="EMBL/GenBank/DDBJ databases">
        <authorList>
            <person name="Jaros S."/>
            <person name="Januszkiewicz K."/>
            <person name="Wedrychowicz H."/>
        </authorList>
    </citation>
    <scope>NUCLEOTIDE SEQUENCE [LARGE SCALE GENOMIC DNA]</scope>
    <source>
        <strain evidence="10 11">DSM 21986</strain>
    </source>
</reference>
<evidence type="ECO:0000256" key="6">
    <source>
        <dbReference type="ARBA" id="ARBA00022777"/>
    </source>
</evidence>
<keyword evidence="4" id="KW-0808">Transferase</keyword>
<feature type="transmembrane region" description="Helical" evidence="8">
    <location>
        <begin position="7"/>
        <end position="30"/>
    </location>
</feature>